<dbReference type="GO" id="GO:0003700">
    <property type="term" value="F:DNA-binding transcription factor activity"/>
    <property type="evidence" value="ECO:0007669"/>
    <property type="project" value="TreeGrafter"/>
</dbReference>
<dbReference type="InterPro" id="IPR001647">
    <property type="entry name" value="HTH_TetR"/>
</dbReference>
<feature type="domain" description="HTH tetR-type" evidence="5">
    <location>
        <begin position="13"/>
        <end position="73"/>
    </location>
</feature>
<evidence type="ECO:0000256" key="4">
    <source>
        <dbReference type="PROSITE-ProRule" id="PRU00335"/>
    </source>
</evidence>
<evidence type="ECO:0000256" key="2">
    <source>
        <dbReference type="ARBA" id="ARBA00023125"/>
    </source>
</evidence>
<dbReference type="EMBL" id="FOEF01000002">
    <property type="protein sequence ID" value="SEO87949.1"/>
    <property type="molecule type" value="Genomic_DNA"/>
</dbReference>
<dbReference type="STRING" id="394193.SAMN04489732_102512"/>
<keyword evidence="7" id="KW-1185">Reference proteome</keyword>
<dbReference type="Gene3D" id="1.10.10.60">
    <property type="entry name" value="Homeodomain-like"/>
    <property type="match status" value="1"/>
</dbReference>
<dbReference type="PANTHER" id="PTHR30055:SF234">
    <property type="entry name" value="HTH-TYPE TRANSCRIPTIONAL REGULATOR BETI"/>
    <property type="match status" value="1"/>
</dbReference>
<evidence type="ECO:0000256" key="1">
    <source>
        <dbReference type="ARBA" id="ARBA00023015"/>
    </source>
</evidence>
<evidence type="ECO:0000256" key="3">
    <source>
        <dbReference type="ARBA" id="ARBA00023163"/>
    </source>
</evidence>
<evidence type="ECO:0000259" key="5">
    <source>
        <dbReference type="PROSITE" id="PS50977"/>
    </source>
</evidence>
<dbReference type="OrthoDB" id="3635456at2"/>
<dbReference type="Pfam" id="PF17754">
    <property type="entry name" value="TetR_C_14"/>
    <property type="match status" value="1"/>
</dbReference>
<keyword evidence="2 4" id="KW-0238">DNA-binding</keyword>
<dbReference type="Pfam" id="PF00440">
    <property type="entry name" value="TetR_N"/>
    <property type="match status" value="1"/>
</dbReference>
<accession>A0A1H8T9X2</accession>
<dbReference type="GO" id="GO:0000976">
    <property type="term" value="F:transcription cis-regulatory region binding"/>
    <property type="evidence" value="ECO:0007669"/>
    <property type="project" value="TreeGrafter"/>
</dbReference>
<protein>
    <submittedName>
        <fullName evidence="6">DNA-binding transcriptional regulator, AcrR family</fullName>
    </submittedName>
</protein>
<dbReference type="Gene3D" id="1.10.357.10">
    <property type="entry name" value="Tetracycline Repressor, domain 2"/>
    <property type="match status" value="1"/>
</dbReference>
<evidence type="ECO:0000313" key="7">
    <source>
        <dbReference type="Proteomes" id="UP000198582"/>
    </source>
</evidence>
<dbReference type="Proteomes" id="UP000198582">
    <property type="component" value="Unassembled WGS sequence"/>
</dbReference>
<keyword evidence="3" id="KW-0804">Transcription</keyword>
<dbReference type="PANTHER" id="PTHR30055">
    <property type="entry name" value="HTH-TYPE TRANSCRIPTIONAL REGULATOR RUTR"/>
    <property type="match status" value="1"/>
</dbReference>
<keyword evidence="1" id="KW-0805">Transcription regulation</keyword>
<evidence type="ECO:0000313" key="6">
    <source>
        <dbReference type="EMBL" id="SEO87949.1"/>
    </source>
</evidence>
<dbReference type="InterPro" id="IPR050109">
    <property type="entry name" value="HTH-type_TetR-like_transc_reg"/>
</dbReference>
<dbReference type="InterPro" id="IPR009057">
    <property type="entry name" value="Homeodomain-like_sf"/>
</dbReference>
<dbReference type="InterPro" id="IPR041347">
    <property type="entry name" value="MftR_C"/>
</dbReference>
<gene>
    <name evidence="6" type="ORF">SAMN04489732_102512</name>
</gene>
<proteinExistence type="predicted"/>
<name>A0A1H8T9X2_9PSEU</name>
<dbReference type="PROSITE" id="PS50977">
    <property type="entry name" value="HTH_TETR_2"/>
    <property type="match status" value="1"/>
</dbReference>
<dbReference type="RefSeq" id="WP_091614660.1">
    <property type="nucleotide sequence ID" value="NZ_FOEF01000002.1"/>
</dbReference>
<organism evidence="6 7">
    <name type="scientific">Amycolatopsis saalfeldensis</name>
    <dbReference type="NCBI Taxonomy" id="394193"/>
    <lineage>
        <taxon>Bacteria</taxon>
        <taxon>Bacillati</taxon>
        <taxon>Actinomycetota</taxon>
        <taxon>Actinomycetes</taxon>
        <taxon>Pseudonocardiales</taxon>
        <taxon>Pseudonocardiaceae</taxon>
        <taxon>Amycolatopsis</taxon>
    </lineage>
</organism>
<dbReference type="AlphaFoldDB" id="A0A1H8T9X2"/>
<dbReference type="SUPFAM" id="SSF46689">
    <property type="entry name" value="Homeodomain-like"/>
    <property type="match status" value="1"/>
</dbReference>
<reference evidence="6 7" key="1">
    <citation type="submission" date="2016-10" db="EMBL/GenBank/DDBJ databases">
        <authorList>
            <person name="de Groot N.N."/>
        </authorList>
    </citation>
    <scope>NUCLEOTIDE SEQUENCE [LARGE SCALE GENOMIC DNA]</scope>
    <source>
        <strain evidence="6 7">DSM 44993</strain>
    </source>
</reference>
<sequence length="192" mass="20940">MPETTGRRERKKAATRQALSEAALRLFLERGFDKVTVAQVAEAADAAVTTLFAHFPGGKEALILGDGAERAAALTAAVRERGPDVSILDALQAFLATRGPFDPRRSPGFRRRTDLVMRTPALRAYARKLWTENNAVLAAVIAEAADRPADDLSVRVLARYVLEIPDLAGSEPDPRHALETAFDHLRQGWPGF</sequence>
<feature type="DNA-binding region" description="H-T-H motif" evidence="4">
    <location>
        <begin position="36"/>
        <end position="55"/>
    </location>
</feature>